<accession>A0A669P3X0</accession>
<feature type="region of interest" description="Disordered" evidence="1">
    <location>
        <begin position="1"/>
        <end position="30"/>
    </location>
</feature>
<reference evidence="2" key="1">
    <citation type="submission" date="2025-08" db="UniProtKB">
        <authorList>
            <consortium name="Ensembl"/>
        </authorList>
    </citation>
    <scope>IDENTIFICATION</scope>
</reference>
<dbReference type="Proteomes" id="UP000472261">
    <property type="component" value="Unplaced"/>
</dbReference>
<sequence length="259" mass="28239">MAVSADAVVVEEAEPQQVDDEPRHPDGDDHQRLLDLVRLGEALDGLQQDGEAEGGEEDGVDQGAHHLGAHPAEGVLLGGAGALGEAHGHQRHDQGHDIGEHVEGVGQHGQRRRDAAHHHLHHEEEEGERQHGQQIWQQGAVLGTFLARVEKEEQADKLPSLLVMWRHGLVYAVHAGSVKSSAREGRCSRNTGAHCCTWKSQRDLDLGAVQWSLTTGVDSATFQQVHVCLPCCSALGMPLALLHLHHSVMLFTLWTEHRA</sequence>
<dbReference type="AlphaFoldDB" id="A0A669P3X0"/>
<evidence type="ECO:0000313" key="3">
    <source>
        <dbReference type="Proteomes" id="UP000472261"/>
    </source>
</evidence>
<organism evidence="2 3">
    <name type="scientific">Phasianus colchicus</name>
    <name type="common">Common pheasant</name>
    <dbReference type="NCBI Taxonomy" id="9054"/>
    <lineage>
        <taxon>Eukaryota</taxon>
        <taxon>Metazoa</taxon>
        <taxon>Chordata</taxon>
        <taxon>Craniata</taxon>
        <taxon>Vertebrata</taxon>
        <taxon>Euteleostomi</taxon>
        <taxon>Archelosauria</taxon>
        <taxon>Archosauria</taxon>
        <taxon>Dinosauria</taxon>
        <taxon>Saurischia</taxon>
        <taxon>Theropoda</taxon>
        <taxon>Coelurosauria</taxon>
        <taxon>Aves</taxon>
        <taxon>Neognathae</taxon>
        <taxon>Galloanserae</taxon>
        <taxon>Galliformes</taxon>
        <taxon>Phasianidae</taxon>
        <taxon>Phasianinae</taxon>
        <taxon>Phasianus</taxon>
    </lineage>
</organism>
<feature type="compositionally biased region" description="Basic and acidic residues" evidence="1">
    <location>
        <begin position="20"/>
        <end position="30"/>
    </location>
</feature>
<feature type="compositionally biased region" description="Basic and acidic residues" evidence="1">
    <location>
        <begin position="86"/>
        <end position="103"/>
    </location>
</feature>
<feature type="compositionally biased region" description="Basic residues" evidence="1">
    <location>
        <begin position="109"/>
        <end position="120"/>
    </location>
</feature>
<keyword evidence="3" id="KW-1185">Reference proteome</keyword>
<protein>
    <submittedName>
        <fullName evidence="2">Uncharacterized protein</fullName>
    </submittedName>
</protein>
<feature type="region of interest" description="Disordered" evidence="1">
    <location>
        <begin position="85"/>
        <end position="134"/>
    </location>
</feature>
<proteinExistence type="predicted"/>
<name>A0A669P3X0_PHACC</name>
<reference evidence="2" key="2">
    <citation type="submission" date="2025-09" db="UniProtKB">
        <authorList>
            <consortium name="Ensembl"/>
        </authorList>
    </citation>
    <scope>IDENTIFICATION</scope>
</reference>
<evidence type="ECO:0000313" key="2">
    <source>
        <dbReference type="Ensembl" id="ENSPCLP00000001780.1"/>
    </source>
</evidence>
<feature type="compositionally biased region" description="Basic and acidic residues" evidence="1">
    <location>
        <begin position="121"/>
        <end position="131"/>
    </location>
</feature>
<evidence type="ECO:0000256" key="1">
    <source>
        <dbReference type="SAM" id="MobiDB-lite"/>
    </source>
</evidence>
<feature type="compositionally biased region" description="Acidic residues" evidence="1">
    <location>
        <begin position="9"/>
        <end position="19"/>
    </location>
</feature>
<dbReference type="Ensembl" id="ENSPCLT00000002399.1">
    <property type="protein sequence ID" value="ENSPCLP00000001780.1"/>
    <property type="gene ID" value="ENSPCLG00000001481.1"/>
</dbReference>